<proteinExistence type="predicted"/>
<name>A0ABP1REE0_9HEXA</name>
<keyword evidence="1" id="KW-1133">Transmembrane helix</keyword>
<accession>A0ABP1REE0</accession>
<evidence type="ECO:0000256" key="1">
    <source>
        <dbReference type="SAM" id="Phobius"/>
    </source>
</evidence>
<sequence length="371" mass="42180">MGKKGKKPTPDNPVKEDPNVSRLHKLIFTHCKQQLKDGVKMDEILTFLHNQKLVDEFFDKQKDPAIGVDGQDEDKDTKLKKGLRLIGTFYKIIFFTILFLVTALMGHIGVCQWLDINPLQNFPTIQETRCLIPVNHIIMEIARPLADCAYCSAGDAVIEMNEIPSKEEFLKVAYLSKTIIIRGGAEKLGVTKRNLSIDKIKDIFASERGGIRAVAYESTFLPFTSPFNTLEDALEIVNDNFIWTGEDGPWYFGWSNEHLGASKKLKKLFPRPDFLPDEYDTTGSDWIFIGTPGPGAPMHLDYVRRPSWQAQLSGIKRWQVRPVYECESACPNTVTFTVNTGDMVFVDTNLWFHQTFVEGDKLSMSIGWEYD</sequence>
<organism evidence="2 3">
    <name type="scientific">Orchesella dallaii</name>
    <dbReference type="NCBI Taxonomy" id="48710"/>
    <lineage>
        <taxon>Eukaryota</taxon>
        <taxon>Metazoa</taxon>
        <taxon>Ecdysozoa</taxon>
        <taxon>Arthropoda</taxon>
        <taxon>Hexapoda</taxon>
        <taxon>Collembola</taxon>
        <taxon>Entomobryomorpha</taxon>
        <taxon>Entomobryoidea</taxon>
        <taxon>Orchesellidae</taxon>
        <taxon>Orchesellinae</taxon>
        <taxon>Orchesella</taxon>
    </lineage>
</organism>
<protein>
    <recommendedName>
        <fullName evidence="4">Cupin-like domain-containing protein</fullName>
    </recommendedName>
</protein>
<gene>
    <name evidence="2" type="ORF">ODALV1_LOCUS21000</name>
</gene>
<dbReference type="Proteomes" id="UP001642540">
    <property type="component" value="Unassembled WGS sequence"/>
</dbReference>
<feature type="transmembrane region" description="Helical" evidence="1">
    <location>
        <begin position="88"/>
        <end position="110"/>
    </location>
</feature>
<evidence type="ECO:0000313" key="2">
    <source>
        <dbReference type="EMBL" id="CAL8125519.1"/>
    </source>
</evidence>
<reference evidence="2 3" key="1">
    <citation type="submission" date="2024-08" db="EMBL/GenBank/DDBJ databases">
        <authorList>
            <person name="Cucini C."/>
            <person name="Frati F."/>
        </authorList>
    </citation>
    <scope>NUCLEOTIDE SEQUENCE [LARGE SCALE GENOMIC DNA]</scope>
</reference>
<dbReference type="SUPFAM" id="SSF51197">
    <property type="entry name" value="Clavaminate synthase-like"/>
    <property type="match status" value="1"/>
</dbReference>
<evidence type="ECO:0008006" key="4">
    <source>
        <dbReference type="Google" id="ProtNLM"/>
    </source>
</evidence>
<dbReference type="PANTHER" id="PTHR12480:SF19">
    <property type="entry name" value="CUPIN-LIKE DOMAIN-CONTAINING PROTEIN"/>
    <property type="match status" value="1"/>
</dbReference>
<evidence type="ECO:0000313" key="3">
    <source>
        <dbReference type="Proteomes" id="UP001642540"/>
    </source>
</evidence>
<dbReference type="InterPro" id="IPR050910">
    <property type="entry name" value="JMJD6_ArgDemeth/LysHydrox"/>
</dbReference>
<dbReference type="Gene3D" id="2.60.120.650">
    <property type="entry name" value="Cupin"/>
    <property type="match status" value="1"/>
</dbReference>
<comment type="caution">
    <text evidence="2">The sequence shown here is derived from an EMBL/GenBank/DDBJ whole genome shotgun (WGS) entry which is preliminary data.</text>
</comment>
<dbReference type="PANTHER" id="PTHR12480">
    <property type="entry name" value="ARGININE DEMETHYLASE AND LYSYL-HYDROXYLASE JMJD"/>
    <property type="match status" value="1"/>
</dbReference>
<keyword evidence="3" id="KW-1185">Reference proteome</keyword>
<keyword evidence="1" id="KW-0812">Transmembrane</keyword>
<dbReference type="EMBL" id="CAXLJM020000069">
    <property type="protein sequence ID" value="CAL8125519.1"/>
    <property type="molecule type" value="Genomic_DNA"/>
</dbReference>
<keyword evidence="1" id="KW-0472">Membrane</keyword>